<organism evidence="2 3">
    <name type="scientific">Candidatus Curtissbacteria bacterium GW2011_GWA1_40_16</name>
    <dbReference type="NCBI Taxonomy" id="1618405"/>
    <lineage>
        <taxon>Bacteria</taxon>
        <taxon>Candidatus Curtissiibacteriota</taxon>
    </lineage>
</organism>
<dbReference type="EMBL" id="LBYI01000003">
    <property type="protein sequence ID" value="KKR51066.1"/>
    <property type="molecule type" value="Genomic_DNA"/>
</dbReference>
<name>A0A0G0RMD8_9BACT</name>
<dbReference type="AlphaFoldDB" id="A0A0G0RMD8"/>
<proteinExistence type="predicted"/>
<feature type="region of interest" description="Disordered" evidence="1">
    <location>
        <begin position="48"/>
        <end position="78"/>
    </location>
</feature>
<evidence type="ECO:0000313" key="2">
    <source>
        <dbReference type="EMBL" id="KKR51066.1"/>
    </source>
</evidence>
<protein>
    <submittedName>
        <fullName evidence="2">Uncharacterized protein</fullName>
    </submittedName>
</protein>
<reference evidence="2 3" key="1">
    <citation type="journal article" date="2015" name="Nature">
        <title>rRNA introns, odd ribosomes, and small enigmatic genomes across a large radiation of phyla.</title>
        <authorList>
            <person name="Brown C.T."/>
            <person name="Hug L.A."/>
            <person name="Thomas B.C."/>
            <person name="Sharon I."/>
            <person name="Castelle C.J."/>
            <person name="Singh A."/>
            <person name="Wilkins M.J."/>
            <person name="Williams K.H."/>
            <person name="Banfield J.F."/>
        </authorList>
    </citation>
    <scope>NUCLEOTIDE SEQUENCE [LARGE SCALE GENOMIC DNA]</scope>
</reference>
<comment type="caution">
    <text evidence="2">The sequence shown here is derived from an EMBL/GenBank/DDBJ whole genome shotgun (WGS) entry which is preliminary data.</text>
</comment>
<gene>
    <name evidence="2" type="ORF">UT84_C0003G0061</name>
</gene>
<evidence type="ECO:0000256" key="1">
    <source>
        <dbReference type="SAM" id="MobiDB-lite"/>
    </source>
</evidence>
<sequence>MGNGGERHFGLGPAIELVKKRLGRANPTAASVEGPELTPTEVEEQHLISLPGTKRHADAARGDIPFDRDEHRKRRGLR</sequence>
<dbReference type="Proteomes" id="UP000034531">
    <property type="component" value="Unassembled WGS sequence"/>
</dbReference>
<evidence type="ECO:0000313" key="3">
    <source>
        <dbReference type="Proteomes" id="UP000034531"/>
    </source>
</evidence>
<accession>A0A0G0RMD8</accession>
<feature type="compositionally biased region" description="Basic and acidic residues" evidence="1">
    <location>
        <begin position="55"/>
        <end position="70"/>
    </location>
</feature>